<keyword evidence="3" id="KW-1185">Reference proteome</keyword>
<protein>
    <submittedName>
        <fullName evidence="2">Uncharacterized protein</fullName>
    </submittedName>
</protein>
<sequence length="173" mass="17599">MTSTTVSASKLAVVGLLAAGLCAPMLAAPPAQAATGAPSSSVASIVEDLDLQAVDVERGLALIESIPEAVLLNGQTAYEEWVAGNPTMQRAARASILECTGAIALLIASTAFPVAKILKIKRLINSLGGVTKAVRIMWGASFSWEKIRALGGAAAALGAELLGVAAVKRGCFR</sequence>
<comment type="caution">
    <text evidence="2">The sequence shown here is derived from an EMBL/GenBank/DDBJ whole genome shotgun (WGS) entry which is preliminary data.</text>
</comment>
<keyword evidence="1" id="KW-0732">Signal</keyword>
<gene>
    <name evidence="2" type="ORF">WMN62_00830</name>
</gene>
<evidence type="ECO:0000256" key="1">
    <source>
        <dbReference type="SAM" id="SignalP"/>
    </source>
</evidence>
<feature type="chain" id="PRO_5046906711" evidence="1">
    <location>
        <begin position="34"/>
        <end position="173"/>
    </location>
</feature>
<evidence type="ECO:0000313" key="2">
    <source>
        <dbReference type="EMBL" id="MEK0170007.1"/>
    </source>
</evidence>
<feature type="signal peptide" evidence="1">
    <location>
        <begin position="1"/>
        <end position="33"/>
    </location>
</feature>
<reference evidence="2 3" key="1">
    <citation type="submission" date="2024-03" db="EMBL/GenBank/DDBJ databases">
        <title>Whole genomes of four grape xylem sap localized bacterial endophytes.</title>
        <authorList>
            <person name="Kumar G."/>
            <person name="Savka M.A."/>
        </authorList>
    </citation>
    <scope>NUCLEOTIDE SEQUENCE [LARGE SCALE GENOMIC DNA]</scope>
    <source>
        <strain evidence="2 3">RIT_GXS8</strain>
    </source>
</reference>
<dbReference type="RefSeq" id="WP_148061832.1">
    <property type="nucleotide sequence ID" value="NZ_JBBKAP010000004.1"/>
</dbReference>
<proteinExistence type="predicted"/>
<name>A0ABU8Y5L4_9MICO</name>
<dbReference type="Proteomes" id="UP001370299">
    <property type="component" value="Unassembled WGS sequence"/>
</dbReference>
<organism evidence="2 3">
    <name type="scientific">Curtobacterium citreum</name>
    <dbReference type="NCBI Taxonomy" id="2036"/>
    <lineage>
        <taxon>Bacteria</taxon>
        <taxon>Bacillati</taxon>
        <taxon>Actinomycetota</taxon>
        <taxon>Actinomycetes</taxon>
        <taxon>Micrococcales</taxon>
        <taxon>Microbacteriaceae</taxon>
        <taxon>Curtobacterium</taxon>
    </lineage>
</organism>
<accession>A0ABU8Y5L4</accession>
<dbReference type="EMBL" id="JBBLYY010000004">
    <property type="protein sequence ID" value="MEK0170007.1"/>
    <property type="molecule type" value="Genomic_DNA"/>
</dbReference>
<evidence type="ECO:0000313" key="3">
    <source>
        <dbReference type="Proteomes" id="UP001370299"/>
    </source>
</evidence>